<dbReference type="EMBL" id="JAOAMU010000007">
    <property type="protein sequence ID" value="MCT2564116.1"/>
    <property type="molecule type" value="Genomic_DNA"/>
</dbReference>
<reference evidence="3 4" key="1">
    <citation type="submission" date="2022-09" db="EMBL/GenBank/DDBJ databases">
        <title>Chryseobacterium oleae sp.nov., isolated from the inter-root soil of Pyrola calliantha H. Andr. in Tibet.</title>
        <authorList>
            <person name="Li Z."/>
        </authorList>
    </citation>
    <scope>NUCLEOTIDE SEQUENCE [LARGE SCALE GENOMIC DNA]</scope>
    <source>
        <strain evidence="4">pc1-10</strain>
    </source>
</reference>
<feature type="coiled-coil region" evidence="1">
    <location>
        <begin position="17"/>
        <end position="52"/>
    </location>
</feature>
<dbReference type="Proteomes" id="UP001525566">
    <property type="component" value="Unassembled WGS sequence"/>
</dbReference>
<gene>
    <name evidence="3" type="ORF">N0B48_19670</name>
</gene>
<name>A0ABT2J077_9FLAO</name>
<proteinExistence type="predicted"/>
<feature type="signal peptide" evidence="2">
    <location>
        <begin position="1"/>
        <end position="18"/>
    </location>
</feature>
<keyword evidence="1" id="KW-0175">Coiled coil</keyword>
<evidence type="ECO:0000256" key="1">
    <source>
        <dbReference type="SAM" id="Coils"/>
    </source>
</evidence>
<evidence type="ECO:0000256" key="2">
    <source>
        <dbReference type="SAM" id="SignalP"/>
    </source>
</evidence>
<accession>A0ABT2J077</accession>
<feature type="chain" id="PRO_5047254609" evidence="2">
    <location>
        <begin position="19"/>
        <end position="99"/>
    </location>
</feature>
<sequence length="99" mass="11317">MKKLLFIGAMALSTFTFANTKEEVKENKQEVKQEKTAEAKELTQEQKEALALYFLWYQVSFQNSCGNTSTVFFQSEHEDGSQPFIRELAFAVNDGYANC</sequence>
<dbReference type="RefSeq" id="WP_259840766.1">
    <property type="nucleotide sequence ID" value="NZ_JAOAMU010000007.1"/>
</dbReference>
<evidence type="ECO:0000313" key="4">
    <source>
        <dbReference type="Proteomes" id="UP001525566"/>
    </source>
</evidence>
<protein>
    <submittedName>
        <fullName evidence="3">Uncharacterized protein</fullName>
    </submittedName>
</protein>
<evidence type="ECO:0000313" key="3">
    <source>
        <dbReference type="EMBL" id="MCT2564116.1"/>
    </source>
</evidence>
<keyword evidence="4" id="KW-1185">Reference proteome</keyword>
<comment type="caution">
    <text evidence="3">The sequence shown here is derived from an EMBL/GenBank/DDBJ whole genome shotgun (WGS) entry which is preliminary data.</text>
</comment>
<keyword evidence="2" id="KW-0732">Signal</keyword>
<organism evidence="3 4">
    <name type="scientific">Chryseobacterium herbae</name>
    <dbReference type="NCBI Taxonomy" id="2976476"/>
    <lineage>
        <taxon>Bacteria</taxon>
        <taxon>Pseudomonadati</taxon>
        <taxon>Bacteroidota</taxon>
        <taxon>Flavobacteriia</taxon>
        <taxon>Flavobacteriales</taxon>
        <taxon>Weeksellaceae</taxon>
        <taxon>Chryseobacterium group</taxon>
        <taxon>Chryseobacterium</taxon>
    </lineage>
</organism>